<accession>A0A834IB04</accession>
<evidence type="ECO:0000313" key="3">
    <source>
        <dbReference type="Proteomes" id="UP000625711"/>
    </source>
</evidence>
<gene>
    <name evidence="2" type="ORF">GWI33_008794</name>
</gene>
<evidence type="ECO:0000256" key="1">
    <source>
        <dbReference type="SAM" id="MobiDB-lite"/>
    </source>
</evidence>
<comment type="caution">
    <text evidence="2">The sequence shown here is derived from an EMBL/GenBank/DDBJ whole genome shotgun (WGS) entry which is preliminary data.</text>
</comment>
<protein>
    <submittedName>
        <fullName evidence="2">Uncharacterized protein</fullName>
    </submittedName>
</protein>
<dbReference type="AlphaFoldDB" id="A0A834IB04"/>
<feature type="compositionally biased region" description="Low complexity" evidence="1">
    <location>
        <begin position="184"/>
        <end position="198"/>
    </location>
</feature>
<organism evidence="2 3">
    <name type="scientific">Rhynchophorus ferrugineus</name>
    <name type="common">Red palm weevil</name>
    <name type="synonym">Curculio ferrugineus</name>
    <dbReference type="NCBI Taxonomy" id="354439"/>
    <lineage>
        <taxon>Eukaryota</taxon>
        <taxon>Metazoa</taxon>
        <taxon>Ecdysozoa</taxon>
        <taxon>Arthropoda</taxon>
        <taxon>Hexapoda</taxon>
        <taxon>Insecta</taxon>
        <taxon>Pterygota</taxon>
        <taxon>Neoptera</taxon>
        <taxon>Endopterygota</taxon>
        <taxon>Coleoptera</taxon>
        <taxon>Polyphaga</taxon>
        <taxon>Cucujiformia</taxon>
        <taxon>Curculionidae</taxon>
        <taxon>Dryophthorinae</taxon>
        <taxon>Rhynchophorus</taxon>
    </lineage>
</organism>
<feature type="region of interest" description="Disordered" evidence="1">
    <location>
        <begin position="137"/>
        <end position="208"/>
    </location>
</feature>
<proteinExistence type="predicted"/>
<dbReference type="Proteomes" id="UP000625711">
    <property type="component" value="Unassembled WGS sequence"/>
</dbReference>
<reference evidence="2" key="1">
    <citation type="submission" date="2020-08" db="EMBL/GenBank/DDBJ databases">
        <title>Genome sequencing and assembly of the red palm weevil Rhynchophorus ferrugineus.</title>
        <authorList>
            <person name="Dias G.B."/>
            <person name="Bergman C.M."/>
            <person name="Manee M."/>
        </authorList>
    </citation>
    <scope>NUCLEOTIDE SEQUENCE</scope>
    <source>
        <strain evidence="2">AA-2017</strain>
        <tissue evidence="2">Whole larva</tissue>
    </source>
</reference>
<dbReference type="EMBL" id="JAACXV010002967">
    <property type="protein sequence ID" value="KAF7277299.1"/>
    <property type="molecule type" value="Genomic_DNA"/>
</dbReference>
<name>A0A834IB04_RHYFE</name>
<keyword evidence="3" id="KW-1185">Reference proteome</keyword>
<sequence length="208" mass="23535">MASQIGLPEVASDNHNQVNWKQMFEESRKDIARLQEQVAHLSTQIEEPTKTSTENRNIQHQLEWAIKKRNNRRRNQIRRRVPNTQYTEEIEAHTNEPPREKTKVNHCDKTVTHIHTSNPPRKNQPLSRSLLTPTAITSGAAKPANFKTPKQPLPKILVEATESSVSTRKRNFSDQKSTNAATETPISNSNATTSPSTSKQPPLPPQSK</sequence>
<evidence type="ECO:0000313" key="2">
    <source>
        <dbReference type="EMBL" id="KAF7277299.1"/>
    </source>
</evidence>